<accession>A0A644V7K7</accession>
<dbReference type="PROSITE" id="PS51257">
    <property type="entry name" value="PROKAR_LIPOPROTEIN"/>
    <property type="match status" value="1"/>
</dbReference>
<comment type="caution">
    <text evidence="1">The sequence shown here is derived from an EMBL/GenBank/DDBJ whole genome shotgun (WGS) entry which is preliminary data.</text>
</comment>
<gene>
    <name evidence="1" type="ORF">SDC9_33175</name>
</gene>
<dbReference type="AlphaFoldDB" id="A0A644V7K7"/>
<organism evidence="1">
    <name type="scientific">bioreactor metagenome</name>
    <dbReference type="NCBI Taxonomy" id="1076179"/>
    <lineage>
        <taxon>unclassified sequences</taxon>
        <taxon>metagenomes</taxon>
        <taxon>ecological metagenomes</taxon>
    </lineage>
</organism>
<name>A0A644V7K7_9ZZZZ</name>
<proteinExistence type="predicted"/>
<protein>
    <submittedName>
        <fullName evidence="1">Uncharacterized protein</fullName>
    </submittedName>
</protein>
<sequence length="100" mass="10809">MRYANQHSSMNKIVTAGLILLLLITSAGCIAQPAAPSGFTDKDGNILTGDETEGTILFTDGSKTEWYTDKDGNIRYTSVQSDGVVIKYYTTPDGETVLEI</sequence>
<reference evidence="1" key="1">
    <citation type="submission" date="2019-08" db="EMBL/GenBank/DDBJ databases">
        <authorList>
            <person name="Kucharzyk K."/>
            <person name="Murdoch R.W."/>
            <person name="Higgins S."/>
            <person name="Loffler F."/>
        </authorList>
    </citation>
    <scope>NUCLEOTIDE SEQUENCE</scope>
</reference>
<evidence type="ECO:0000313" key="1">
    <source>
        <dbReference type="EMBL" id="MPL87181.1"/>
    </source>
</evidence>
<dbReference type="EMBL" id="VSSQ01000234">
    <property type="protein sequence ID" value="MPL87181.1"/>
    <property type="molecule type" value="Genomic_DNA"/>
</dbReference>